<dbReference type="InterPro" id="IPR018783">
    <property type="entry name" value="TF_ENY2"/>
</dbReference>
<name>A0AAI8YWT7_9PEZI</name>
<sequence>MAGPETKKVAVNGSTSGYNPTTQDQINHALVDGGGVKRIQETFERRLDEAGWTQHVRDYVEKLFRSGEATTYDEALRAVSQLVSLQSPNEETKSTTNGGNVPDLTIPKEVARDAAESVKKELRHVVEMK</sequence>
<dbReference type="EMBL" id="CAVMBE010000016">
    <property type="protein sequence ID" value="CAK3960954.1"/>
    <property type="molecule type" value="Genomic_DNA"/>
</dbReference>
<reference evidence="2" key="1">
    <citation type="submission" date="2023-11" db="EMBL/GenBank/DDBJ databases">
        <authorList>
            <person name="Alioto T."/>
            <person name="Alioto T."/>
            <person name="Gomez Garrido J."/>
        </authorList>
    </citation>
    <scope>NUCLEOTIDE SEQUENCE</scope>
</reference>
<dbReference type="Pfam" id="PF10163">
    <property type="entry name" value="EnY2"/>
    <property type="match status" value="1"/>
</dbReference>
<dbReference type="Proteomes" id="UP001296104">
    <property type="component" value="Unassembled WGS sequence"/>
</dbReference>
<dbReference type="GO" id="GO:0006406">
    <property type="term" value="P:mRNA export from nucleus"/>
    <property type="evidence" value="ECO:0007669"/>
    <property type="project" value="InterPro"/>
</dbReference>
<feature type="compositionally biased region" description="Polar residues" evidence="1">
    <location>
        <begin position="12"/>
        <end position="26"/>
    </location>
</feature>
<evidence type="ECO:0000256" key="1">
    <source>
        <dbReference type="SAM" id="MobiDB-lite"/>
    </source>
</evidence>
<dbReference type="GO" id="GO:0005643">
    <property type="term" value="C:nuclear pore"/>
    <property type="evidence" value="ECO:0007669"/>
    <property type="project" value="InterPro"/>
</dbReference>
<keyword evidence="3" id="KW-1185">Reference proteome</keyword>
<dbReference type="InterPro" id="IPR038212">
    <property type="entry name" value="TF_EnY2_sf"/>
</dbReference>
<feature type="compositionally biased region" description="Polar residues" evidence="1">
    <location>
        <begin position="86"/>
        <end position="99"/>
    </location>
</feature>
<protein>
    <submittedName>
        <fullName evidence="2">Uncharacterized protein</fullName>
    </submittedName>
</protein>
<gene>
    <name evidence="2" type="ORF">LECACI_7A003431</name>
</gene>
<feature type="region of interest" description="Disordered" evidence="1">
    <location>
        <begin position="86"/>
        <end position="107"/>
    </location>
</feature>
<feature type="region of interest" description="Disordered" evidence="1">
    <location>
        <begin position="1"/>
        <end position="26"/>
    </location>
</feature>
<dbReference type="Gene3D" id="1.10.246.140">
    <property type="match status" value="1"/>
</dbReference>
<proteinExistence type="predicted"/>
<dbReference type="GO" id="GO:0003713">
    <property type="term" value="F:transcription coactivator activity"/>
    <property type="evidence" value="ECO:0007669"/>
    <property type="project" value="InterPro"/>
</dbReference>
<evidence type="ECO:0000313" key="2">
    <source>
        <dbReference type="EMBL" id="CAK3960954.1"/>
    </source>
</evidence>
<comment type="caution">
    <text evidence="2">The sequence shown here is derived from an EMBL/GenBank/DDBJ whole genome shotgun (WGS) entry which is preliminary data.</text>
</comment>
<evidence type="ECO:0000313" key="3">
    <source>
        <dbReference type="Proteomes" id="UP001296104"/>
    </source>
</evidence>
<organism evidence="2 3">
    <name type="scientific">Lecanosticta acicola</name>
    <dbReference type="NCBI Taxonomy" id="111012"/>
    <lineage>
        <taxon>Eukaryota</taxon>
        <taxon>Fungi</taxon>
        <taxon>Dikarya</taxon>
        <taxon>Ascomycota</taxon>
        <taxon>Pezizomycotina</taxon>
        <taxon>Dothideomycetes</taxon>
        <taxon>Dothideomycetidae</taxon>
        <taxon>Mycosphaerellales</taxon>
        <taxon>Mycosphaerellaceae</taxon>
        <taxon>Lecanosticta</taxon>
    </lineage>
</organism>
<dbReference type="GO" id="GO:0000124">
    <property type="term" value="C:SAGA complex"/>
    <property type="evidence" value="ECO:0007669"/>
    <property type="project" value="InterPro"/>
</dbReference>
<accession>A0AAI8YWT7</accession>
<dbReference type="AlphaFoldDB" id="A0AAI8YWT7"/>